<sequence>MSRVSSDDYDSHGDLRNGFDYELQVWVLNYEVQKCGHILSDAPDCCKKAKLAGLDIRILRSQLMHSALDGMS</sequence>
<dbReference type="EMBL" id="BARS01002276">
    <property type="protein sequence ID" value="GAF83686.1"/>
    <property type="molecule type" value="Genomic_DNA"/>
</dbReference>
<accession>X0T8M7</accession>
<gene>
    <name evidence="1" type="ORF">S01H1_04295</name>
</gene>
<comment type="caution">
    <text evidence="1">The sequence shown here is derived from an EMBL/GenBank/DDBJ whole genome shotgun (WGS) entry which is preliminary data.</text>
</comment>
<dbReference type="AlphaFoldDB" id="X0T8M7"/>
<protein>
    <submittedName>
        <fullName evidence="1">Uncharacterized protein</fullName>
    </submittedName>
</protein>
<name>X0T8M7_9ZZZZ</name>
<reference evidence="1" key="1">
    <citation type="journal article" date="2014" name="Front. Microbiol.">
        <title>High frequency of phylogenetically diverse reductive dehalogenase-homologous genes in deep subseafloor sedimentary metagenomes.</title>
        <authorList>
            <person name="Kawai M."/>
            <person name="Futagami T."/>
            <person name="Toyoda A."/>
            <person name="Takaki Y."/>
            <person name="Nishi S."/>
            <person name="Hori S."/>
            <person name="Arai W."/>
            <person name="Tsubouchi T."/>
            <person name="Morono Y."/>
            <person name="Uchiyama I."/>
            <person name="Ito T."/>
            <person name="Fujiyama A."/>
            <person name="Inagaki F."/>
            <person name="Takami H."/>
        </authorList>
    </citation>
    <scope>NUCLEOTIDE SEQUENCE</scope>
    <source>
        <strain evidence="1">Expedition CK06-06</strain>
    </source>
</reference>
<organism evidence="1">
    <name type="scientific">marine sediment metagenome</name>
    <dbReference type="NCBI Taxonomy" id="412755"/>
    <lineage>
        <taxon>unclassified sequences</taxon>
        <taxon>metagenomes</taxon>
        <taxon>ecological metagenomes</taxon>
    </lineage>
</organism>
<proteinExistence type="predicted"/>
<evidence type="ECO:0000313" key="1">
    <source>
        <dbReference type="EMBL" id="GAF83686.1"/>
    </source>
</evidence>